<feature type="transmembrane region" description="Helical" evidence="1">
    <location>
        <begin position="469"/>
        <end position="489"/>
    </location>
</feature>
<gene>
    <name evidence="2" type="ORF">CXR23_02950</name>
    <name evidence="3" type="ORF">EB834_11675</name>
</gene>
<feature type="transmembrane region" description="Helical" evidence="1">
    <location>
        <begin position="316"/>
        <end position="334"/>
    </location>
</feature>
<feature type="transmembrane region" description="Helical" evidence="1">
    <location>
        <begin position="248"/>
        <end position="273"/>
    </location>
</feature>
<reference evidence="3 5" key="2">
    <citation type="submission" date="2018-10" db="EMBL/GenBank/DDBJ databases">
        <title>Brevibacterium genomes from Austrain hard cheese rinds.</title>
        <authorList>
            <person name="Anast J.M."/>
            <person name="Dzieciol M."/>
            <person name="Schultz D.L."/>
            <person name="Mann E."/>
            <person name="Wagner M."/>
            <person name="Schmitz-Esser S."/>
        </authorList>
    </citation>
    <scope>NUCLEOTIDE SEQUENCE [LARGE SCALE GENOMIC DNA]</scope>
    <source>
        <strain evidence="3 5">L261</strain>
    </source>
</reference>
<keyword evidence="1" id="KW-1133">Transmembrane helix</keyword>
<evidence type="ECO:0000313" key="2">
    <source>
        <dbReference type="EMBL" id="AZT92229.1"/>
    </source>
</evidence>
<keyword evidence="1" id="KW-0812">Transmembrane</keyword>
<dbReference type="PIRSF" id="PIRSF005348">
    <property type="entry name" value="YxkH"/>
    <property type="match status" value="1"/>
</dbReference>
<feature type="transmembrane region" description="Helical" evidence="1">
    <location>
        <begin position="67"/>
        <end position="88"/>
    </location>
</feature>
<feature type="transmembrane region" description="Helical" evidence="1">
    <location>
        <begin position="341"/>
        <end position="358"/>
    </location>
</feature>
<evidence type="ECO:0000256" key="1">
    <source>
        <dbReference type="SAM" id="Phobius"/>
    </source>
</evidence>
<name>A0A3Q9NPN0_BREAU</name>
<dbReference type="Pfam" id="PF03390">
    <property type="entry name" value="2HCT"/>
    <property type="match status" value="1"/>
</dbReference>
<dbReference type="PANTHER" id="PTHR40033">
    <property type="entry name" value="NA(+)-MALATE SYMPORTER"/>
    <property type="match status" value="1"/>
</dbReference>
<dbReference type="AlphaFoldDB" id="A0A3Q9NPN0"/>
<dbReference type="Proteomes" id="UP000297736">
    <property type="component" value="Unassembled WGS sequence"/>
</dbReference>
<reference evidence="2 4" key="3">
    <citation type="submission" date="2019-01" db="EMBL/GenBank/DDBJ databases">
        <title>Comparative genomic analysis of Brevibacterium aurantiacum sheds light on its evolution and its adaptation to smear-ripened cheeses.</title>
        <authorList>
            <person name="Moineau S."/>
        </authorList>
    </citation>
    <scope>NUCLEOTIDE SEQUENCE [LARGE SCALE GENOMIC DNA]</scope>
    <source>
        <strain evidence="2 4">SMQ-1417</strain>
    </source>
</reference>
<protein>
    <submittedName>
        <fullName evidence="2">2-hydroxycarboxylate transporter</fullName>
    </submittedName>
</protein>
<dbReference type="EMBL" id="RHFF01000010">
    <property type="protein sequence ID" value="TGD38466.1"/>
    <property type="molecule type" value="Genomic_DNA"/>
</dbReference>
<dbReference type="InterPro" id="IPR004679">
    <property type="entry name" value="2-OHcarboxylate_transport"/>
</dbReference>
<sequence length="490" mass="50938">MRNSEVCFQSFPAMELILETPYTDLYAINEVCLPGRTGTIMTSRDVKEDSAPAEQVQESATSFDRTIMGLPVLAFIPMAIIALVAVSLTSEGTGMTAAFAVVISLGGILMWVGNSIPYFKVIGGGVILCILVPAIFKYVGVMPGSIEGLVASFYDTSGFGEFVVAALITGSILGMPRSLLIKAGARILIPIIVTIAVCFTVIGLIGQVTGVGAGYAIFFVAGPVLGGGVAAGAIPISEIIAQNSGGSAAEYLTSLVPAVAVANIICIIVAAVLNNAGKRHGHRFKAFNGKGVLAQGVRLPEATAEKLQSPTAAVKLAAMGFFIAGALFTVSNLLSDLFPVLHAYVFLIVICALAKIFVPMPQYVEESVDLWYVFVANAMIPAILVAISVIAINIDEVLSLVSDPGYMAMTLLTVVIAALVAGFVGWLVKLYWIESAISAGLGLADFGSSGDLAVLQASQRLNLLPFLSISSRIGGGLVLVALSALAPYLL</sequence>
<dbReference type="PANTHER" id="PTHR40033:SF1">
    <property type="entry name" value="CITRATE-SODIUM SYMPORTER"/>
    <property type="match status" value="1"/>
</dbReference>
<dbReference type="GO" id="GO:0016020">
    <property type="term" value="C:membrane"/>
    <property type="evidence" value="ECO:0007669"/>
    <property type="project" value="InterPro"/>
</dbReference>
<reference evidence="2 4" key="1">
    <citation type="submission" date="2017-12" db="EMBL/GenBank/DDBJ databases">
        <authorList>
            <person name="Levesque S."/>
        </authorList>
    </citation>
    <scope>NUCLEOTIDE SEQUENCE [LARGE SCALE GENOMIC DNA]</scope>
    <source>
        <strain evidence="2 4">SMQ-1417</strain>
    </source>
</reference>
<evidence type="ECO:0000313" key="4">
    <source>
        <dbReference type="Proteomes" id="UP000283000"/>
    </source>
</evidence>
<feature type="transmembrane region" description="Helical" evidence="1">
    <location>
        <begin position="370"/>
        <end position="394"/>
    </location>
</feature>
<dbReference type="EMBL" id="CP025330">
    <property type="protein sequence ID" value="AZT92229.1"/>
    <property type="molecule type" value="Genomic_DNA"/>
</dbReference>
<keyword evidence="1" id="KW-0472">Membrane</keyword>
<feature type="transmembrane region" description="Helical" evidence="1">
    <location>
        <begin position="159"/>
        <end position="175"/>
    </location>
</feature>
<proteinExistence type="predicted"/>
<evidence type="ECO:0000313" key="5">
    <source>
        <dbReference type="Proteomes" id="UP000297736"/>
    </source>
</evidence>
<evidence type="ECO:0000313" key="3">
    <source>
        <dbReference type="EMBL" id="TGD38466.1"/>
    </source>
</evidence>
<feature type="transmembrane region" description="Helical" evidence="1">
    <location>
        <begin position="94"/>
        <end position="112"/>
    </location>
</feature>
<organism evidence="2 4">
    <name type="scientific">Brevibacterium aurantiacum</name>
    <dbReference type="NCBI Taxonomy" id="273384"/>
    <lineage>
        <taxon>Bacteria</taxon>
        <taxon>Bacillati</taxon>
        <taxon>Actinomycetota</taxon>
        <taxon>Actinomycetes</taxon>
        <taxon>Micrococcales</taxon>
        <taxon>Brevibacteriaceae</taxon>
        <taxon>Brevibacterium</taxon>
    </lineage>
</organism>
<dbReference type="Proteomes" id="UP000283000">
    <property type="component" value="Chromosome"/>
</dbReference>
<feature type="transmembrane region" description="Helical" evidence="1">
    <location>
        <begin position="119"/>
        <end position="139"/>
    </location>
</feature>
<feature type="transmembrane region" description="Helical" evidence="1">
    <location>
        <begin position="187"/>
        <end position="206"/>
    </location>
</feature>
<accession>A0A3Q9NPN0</accession>
<dbReference type="GO" id="GO:0008514">
    <property type="term" value="F:organic anion transmembrane transporter activity"/>
    <property type="evidence" value="ECO:0007669"/>
    <property type="project" value="InterPro"/>
</dbReference>
<feature type="transmembrane region" description="Helical" evidence="1">
    <location>
        <begin position="406"/>
        <end position="428"/>
    </location>
</feature>